<accession>A0A0H4TB40</accession>
<dbReference type="InterPro" id="IPR021131">
    <property type="entry name" value="Ribosomal_uL15/eL18"/>
</dbReference>
<dbReference type="GO" id="GO:0022625">
    <property type="term" value="C:cytosolic large ribosomal subunit"/>
    <property type="evidence" value="ECO:0007669"/>
    <property type="project" value="TreeGrafter"/>
</dbReference>
<comment type="function">
    <text evidence="4">Binds to the 23S rRNA.</text>
</comment>
<evidence type="ECO:0000256" key="4">
    <source>
        <dbReference type="HAMAP-Rule" id="MF_01341"/>
    </source>
</evidence>
<dbReference type="Pfam" id="PF00828">
    <property type="entry name" value="Ribosomal_L27A"/>
    <property type="match status" value="1"/>
</dbReference>
<evidence type="ECO:0000256" key="3">
    <source>
        <dbReference type="ARBA" id="ARBA00023274"/>
    </source>
</evidence>
<dbReference type="GO" id="GO:0003735">
    <property type="term" value="F:structural constituent of ribosome"/>
    <property type="evidence" value="ECO:0007669"/>
    <property type="project" value="InterPro"/>
</dbReference>
<dbReference type="PANTHER" id="PTHR12934:SF11">
    <property type="entry name" value="LARGE RIBOSOMAL SUBUNIT PROTEIN UL15M"/>
    <property type="match status" value="1"/>
</dbReference>
<evidence type="ECO:0000256" key="5">
    <source>
        <dbReference type="SAM" id="MobiDB-lite"/>
    </source>
</evidence>
<feature type="compositionally biased region" description="Gly residues" evidence="5">
    <location>
        <begin position="23"/>
        <end position="35"/>
    </location>
</feature>
<dbReference type="GO" id="GO:0019843">
    <property type="term" value="F:rRNA binding"/>
    <property type="evidence" value="ECO:0007669"/>
    <property type="project" value="UniProtKB-UniRule"/>
</dbReference>
<dbReference type="InterPro" id="IPR005749">
    <property type="entry name" value="Ribosomal_uL15_bac-type"/>
</dbReference>
<keyword evidence="3 4" id="KW-0687">Ribonucleoprotein</keyword>
<reference evidence="7" key="1">
    <citation type="journal article" date="2015" name="ISME J.">
        <title>Aquifer environment selects for microbial species cohorts in sediment and groundwater.</title>
        <authorList>
            <person name="Hug L.A."/>
            <person name="Thomas B.C."/>
            <person name="Brown C.T."/>
            <person name="Frischkorn K.R."/>
            <person name="Williams K.H."/>
            <person name="Tringe S.G."/>
            <person name="Banfield J.F."/>
        </authorList>
    </citation>
    <scope>NUCLEOTIDE SEQUENCE</scope>
</reference>
<organism evidence="7">
    <name type="scientific">uncultured Chloroflexi bacterium Rifle_16ft_4_minimus_24332</name>
    <dbReference type="NCBI Taxonomy" id="1665062"/>
    <lineage>
        <taxon>Bacteria</taxon>
        <taxon>Bacillati</taxon>
        <taxon>Chloroflexota</taxon>
        <taxon>environmental samples</taxon>
    </lineage>
</organism>
<dbReference type="InterPro" id="IPR036227">
    <property type="entry name" value="Ribosomal_uL15/eL18_sf"/>
</dbReference>
<evidence type="ECO:0000259" key="6">
    <source>
        <dbReference type="Pfam" id="PF00828"/>
    </source>
</evidence>
<evidence type="ECO:0000313" key="7">
    <source>
        <dbReference type="EMBL" id="AKQ05211.1"/>
    </source>
</evidence>
<dbReference type="AlphaFoldDB" id="A0A0H4TB40"/>
<comment type="similarity">
    <text evidence="1 4">Belongs to the universal ribosomal protein uL15 family.</text>
</comment>
<evidence type="ECO:0000256" key="2">
    <source>
        <dbReference type="ARBA" id="ARBA00022980"/>
    </source>
</evidence>
<keyword evidence="4" id="KW-0699">rRNA-binding</keyword>
<keyword evidence="4" id="KW-0694">RNA-binding</keyword>
<dbReference type="NCBIfam" id="TIGR01071">
    <property type="entry name" value="rplO_bact"/>
    <property type="match status" value="1"/>
</dbReference>
<comment type="subunit">
    <text evidence="4">Part of the 50S ribosomal subunit.</text>
</comment>
<dbReference type="PANTHER" id="PTHR12934">
    <property type="entry name" value="50S RIBOSOMAL PROTEIN L15"/>
    <property type="match status" value="1"/>
</dbReference>
<keyword evidence="2 4" id="KW-0689">Ribosomal protein</keyword>
<feature type="domain" description="Large ribosomal subunit protein uL15/eL18" evidence="6">
    <location>
        <begin position="79"/>
        <end position="148"/>
    </location>
</feature>
<sequence>MKLNDLVPNEGAKKERKRVGRGISAGQGKTSGKGTKGQSSRSGEAGHQYRQGGNLPIYRRLPFMRGEGFTPPNQVEYNEVNLTQLAAKFPAKSVVTPETLAEANLLHKLANPVVILGRGEIAVALTVRVQRVSKGAQAKIEAAGGKVEIIA</sequence>
<dbReference type="InterPro" id="IPR030878">
    <property type="entry name" value="Ribosomal_uL15"/>
</dbReference>
<protein>
    <recommendedName>
        <fullName evidence="4">Large ribosomal subunit protein uL15</fullName>
    </recommendedName>
</protein>
<dbReference type="GO" id="GO:0006412">
    <property type="term" value="P:translation"/>
    <property type="evidence" value="ECO:0007669"/>
    <property type="project" value="UniProtKB-UniRule"/>
</dbReference>
<evidence type="ECO:0000256" key="1">
    <source>
        <dbReference type="ARBA" id="ARBA00007320"/>
    </source>
</evidence>
<proteinExistence type="inferred from homology"/>
<feature type="region of interest" description="Disordered" evidence="5">
    <location>
        <begin position="1"/>
        <end position="52"/>
    </location>
</feature>
<name>A0A0H4TB40_9CHLR</name>
<dbReference type="HAMAP" id="MF_01341">
    <property type="entry name" value="Ribosomal_uL15"/>
    <property type="match status" value="1"/>
</dbReference>
<dbReference type="SUPFAM" id="SSF52080">
    <property type="entry name" value="Ribosomal proteins L15p and L18e"/>
    <property type="match status" value="1"/>
</dbReference>
<dbReference type="Gene3D" id="3.100.10.10">
    <property type="match status" value="1"/>
</dbReference>
<dbReference type="EMBL" id="KT007064">
    <property type="protein sequence ID" value="AKQ05211.1"/>
    <property type="molecule type" value="Genomic_DNA"/>
</dbReference>
<gene>
    <name evidence="4 7" type="primary">rplO</name>
</gene>